<feature type="compositionally biased region" description="Gly residues" evidence="9">
    <location>
        <begin position="1"/>
        <end position="32"/>
    </location>
</feature>
<dbReference type="Gene3D" id="1.20.1070.10">
    <property type="entry name" value="Rhodopsin 7-helix transmembrane proteins"/>
    <property type="match status" value="1"/>
</dbReference>
<evidence type="ECO:0000256" key="10">
    <source>
        <dbReference type="SAM" id="Phobius"/>
    </source>
</evidence>
<keyword evidence="7" id="KW-0325">Glycoprotein</keyword>
<dbReference type="SUPFAM" id="SSF81321">
    <property type="entry name" value="Family A G protein-coupled receptor-like"/>
    <property type="match status" value="1"/>
</dbReference>
<feature type="transmembrane region" description="Helical" evidence="10">
    <location>
        <begin position="85"/>
        <end position="105"/>
    </location>
</feature>
<dbReference type="PANTHER" id="PTHR24232">
    <property type="entry name" value="G-PROTEIN COUPLED RECEPTOR"/>
    <property type="match status" value="1"/>
</dbReference>
<keyword evidence="8" id="KW-0807">Transducer</keyword>
<name>A0A6I8MY34_ORNAN</name>
<evidence type="ECO:0000313" key="11">
    <source>
        <dbReference type="Ensembl" id="ENSOANP00000033614.1"/>
    </source>
</evidence>
<evidence type="ECO:0008006" key="13">
    <source>
        <dbReference type="Google" id="ProtNLM"/>
    </source>
</evidence>
<feature type="region of interest" description="Disordered" evidence="9">
    <location>
        <begin position="148"/>
        <end position="167"/>
    </location>
</feature>
<evidence type="ECO:0000256" key="8">
    <source>
        <dbReference type="ARBA" id="ARBA00023224"/>
    </source>
</evidence>
<dbReference type="InParanoid" id="A0A6I8MY34"/>
<accession>A0A6I8MY34</accession>
<evidence type="ECO:0000256" key="2">
    <source>
        <dbReference type="ARBA" id="ARBA00022692"/>
    </source>
</evidence>
<dbReference type="GO" id="GO:0004930">
    <property type="term" value="F:G protein-coupled receptor activity"/>
    <property type="evidence" value="ECO:0000318"/>
    <property type="project" value="GO_Central"/>
</dbReference>
<feature type="compositionally biased region" description="Pro residues" evidence="9">
    <location>
        <begin position="202"/>
        <end position="212"/>
    </location>
</feature>
<dbReference type="PANTHER" id="PTHR24232:SF91">
    <property type="entry name" value="TRANSMEMBRANE PROTEIN LOC653160"/>
    <property type="match status" value="1"/>
</dbReference>
<sequence length="282" mass="28633">MDRDCGGAGWEGRVGAGPAAGRGAAEGRGGGRIPSSPPLPAPQPLSSPGPPPHRAAPEDGAMNGSLSVGGCGPREDPARFVLVPAAYAAALGLGLPANLAALAVFGRGERPARALRVYLLNLALADVLFTLTLPFWLTYYLGLPPPDDPRRPAHPEPGPAQPQQLPGPHRLLLLRAPLSAGLLAAGLRGAARRRGCLLTAPRPAPPPSPAGGPWPGGTEPGPAGPTEVTGARPGSAARPLRGRGRGHLTCLSGPRFPRLPNGGLGPTRFARMRPGAQCGARP</sequence>
<dbReference type="GeneTree" id="ENSGT00650000093733"/>
<dbReference type="Proteomes" id="UP000002279">
    <property type="component" value="Unplaced"/>
</dbReference>
<organism evidence="11 12">
    <name type="scientific">Ornithorhynchus anatinus</name>
    <name type="common">Duckbill platypus</name>
    <dbReference type="NCBI Taxonomy" id="9258"/>
    <lineage>
        <taxon>Eukaryota</taxon>
        <taxon>Metazoa</taxon>
        <taxon>Chordata</taxon>
        <taxon>Craniata</taxon>
        <taxon>Vertebrata</taxon>
        <taxon>Euteleostomi</taxon>
        <taxon>Mammalia</taxon>
        <taxon>Monotremata</taxon>
        <taxon>Ornithorhynchidae</taxon>
        <taxon>Ornithorhynchus</taxon>
    </lineage>
</organism>
<feature type="compositionally biased region" description="Low complexity" evidence="9">
    <location>
        <begin position="220"/>
        <end position="231"/>
    </location>
</feature>
<keyword evidence="5 10" id="KW-0472">Membrane</keyword>
<keyword evidence="2 10" id="KW-0812">Transmembrane</keyword>
<keyword evidence="4" id="KW-0297">G-protein coupled receptor</keyword>
<proteinExistence type="predicted"/>
<dbReference type="Ensembl" id="ENSOANT00000067746.1">
    <property type="protein sequence ID" value="ENSOANP00000033614.1"/>
    <property type="gene ID" value="ENSOANG00000040800.1"/>
</dbReference>
<feature type="region of interest" description="Disordered" evidence="9">
    <location>
        <begin position="1"/>
        <end position="70"/>
    </location>
</feature>
<feature type="transmembrane region" description="Helical" evidence="10">
    <location>
        <begin position="117"/>
        <end position="141"/>
    </location>
</feature>
<evidence type="ECO:0000256" key="9">
    <source>
        <dbReference type="SAM" id="MobiDB-lite"/>
    </source>
</evidence>
<evidence type="ECO:0000256" key="7">
    <source>
        <dbReference type="ARBA" id="ARBA00023180"/>
    </source>
</evidence>
<evidence type="ECO:0000256" key="6">
    <source>
        <dbReference type="ARBA" id="ARBA00023170"/>
    </source>
</evidence>
<protein>
    <recommendedName>
        <fullName evidence="13">G-protein coupled receptors family 1 profile domain-containing protein</fullName>
    </recommendedName>
</protein>
<dbReference type="InterPro" id="IPR000276">
    <property type="entry name" value="GPCR_Rhodpsn"/>
</dbReference>
<dbReference type="PRINTS" id="PR00237">
    <property type="entry name" value="GPCRRHODOPSN"/>
</dbReference>
<evidence type="ECO:0000256" key="4">
    <source>
        <dbReference type="ARBA" id="ARBA00023040"/>
    </source>
</evidence>
<keyword evidence="6" id="KW-0675">Receptor</keyword>
<dbReference type="OMA" id="PEDGAMN"/>
<feature type="compositionally biased region" description="Pro residues" evidence="9">
    <location>
        <begin position="35"/>
        <end position="54"/>
    </location>
</feature>
<feature type="region of interest" description="Disordered" evidence="9">
    <location>
        <begin position="197"/>
        <end position="282"/>
    </location>
</feature>
<dbReference type="GO" id="GO:0007186">
    <property type="term" value="P:G protein-coupled receptor signaling pathway"/>
    <property type="evidence" value="ECO:0000318"/>
    <property type="project" value="GO_Central"/>
</dbReference>
<reference evidence="11" key="1">
    <citation type="submission" date="2025-08" db="UniProtKB">
        <authorList>
            <consortium name="Ensembl"/>
        </authorList>
    </citation>
    <scope>IDENTIFICATION</scope>
    <source>
        <strain evidence="11">Glennie</strain>
    </source>
</reference>
<keyword evidence="3 10" id="KW-1133">Transmembrane helix</keyword>
<evidence type="ECO:0000256" key="5">
    <source>
        <dbReference type="ARBA" id="ARBA00023136"/>
    </source>
</evidence>
<comment type="subcellular location">
    <subcellularLocation>
        <location evidence="1">Membrane</location>
        <topology evidence="1">Multi-pass membrane protein</topology>
    </subcellularLocation>
</comment>
<evidence type="ECO:0000256" key="3">
    <source>
        <dbReference type="ARBA" id="ARBA00022989"/>
    </source>
</evidence>
<dbReference type="GO" id="GO:0005886">
    <property type="term" value="C:plasma membrane"/>
    <property type="evidence" value="ECO:0000318"/>
    <property type="project" value="GO_Central"/>
</dbReference>
<keyword evidence="12" id="KW-1185">Reference proteome</keyword>
<dbReference type="AlphaFoldDB" id="A0A6I8MY34"/>
<reference evidence="11" key="2">
    <citation type="submission" date="2025-09" db="UniProtKB">
        <authorList>
            <consortium name="Ensembl"/>
        </authorList>
    </citation>
    <scope>IDENTIFICATION</scope>
    <source>
        <strain evidence="11">Glennie</strain>
    </source>
</reference>
<evidence type="ECO:0000256" key="1">
    <source>
        <dbReference type="ARBA" id="ARBA00004141"/>
    </source>
</evidence>
<evidence type="ECO:0000313" key="12">
    <source>
        <dbReference type="Proteomes" id="UP000002279"/>
    </source>
</evidence>